<feature type="compositionally biased region" description="Acidic residues" evidence="1">
    <location>
        <begin position="716"/>
        <end position="728"/>
    </location>
</feature>
<feature type="region of interest" description="Disordered" evidence="1">
    <location>
        <begin position="754"/>
        <end position="776"/>
    </location>
</feature>
<sequence>MAPNAPPPPPAPINIIAALSAAITIKLDGDNFLLWKAQALPALYSNDLFGFVDGSKAGPPKKVAAATGSSEQIDNPEYPIWFRQDQQVLSGLLASLTPAVLGHVQMLKTSAQVWEALDRTFASKSKARIVQLRTALVKPKRRDVSMSSYYNNTKHIADTMAAISSPLADDEIVSYVLAGLGDDYDNFTTSMAVLAGNDDFTLSDLYGHMTAYEARTGDRSSNNTNNQFQHSANHAASGGGRGNFARGGGGRGRGDGGRGNGGGRHNGGYNNGNNGYHGNGGNGAYQGGGHSGGRGDNSWRDGNAPGGGRGRGGGGKSTCQICGTYGHDALRCYQRFNHGIQPETGGSSNRAAHYSAANDQYTSDPNWYLDSGATDHMTNDLERLHTHENYRGNEQIQVANGSHHEGNSASRYRCSLNHWFSMLLLTSIRQAAPMQPMMGRTMLKPMTPTVLHRALRHLPLMGHPKNCIDNQPTLHRHLQCPRLRLVRLLPILLQLFPPAALSNLCVCLMASSDGTVDRHKARLVAKGFTQRPGIDYTDTFSPVVKPTTVRLILSIAVSRGWTLCQIDIQNAFLHDDIQEEGNIEPDPEEVDLVFDLSPSFAEVVAQVRVELNWNEPNDGDELEGRHNVGFGMHTRWKTMRINSEQRWSVYKETVAGSQDKALELFATKTVDARIELDLNRPSSPVRERSPPPMSQEEATQSPIVQSPIAQQPPLDNEYDEHDDGDDGFEMNGKNIGDLDKYWTQEEMDHSIPYSRCYASDSDDDGPEEEVDEDGLTAKEAERAEIFKKVTGRDIRVPLFRDVSLADGAVVDGGKSLLLGARPISKRDVDATTAMISKGLTFDTFLELKIWLKEFSIKHHRPYIVVHSDLKKRYTLKCVDKRCPWVVRARPFKKGPSWHITSCVATHMCPGPKLDGKDAQPDHRQLTSEFIAYKLSAEISSLPIMSIKSVQDTVKSRFAYDVKYGKAWKAKQAAFKMLYGDWEEAYNRVPRLLLAMAATNPGTVHVVEPSATKMTLHDGKRVRIFHRAFWSFEQCTRAFEHCRPVIAMDGTFLTGQYKGTLLVAIANDASNRLVPQAFALVEIENNDNWEWFFHILRTRVIPPSKEVCVISNRHQGILNAVELAIPGHAPLHHRWCMRHFCANFYRACKSKELSDLLQDCCLAYSERRLANLYNGLLKHKDLNAGGQEFLHRHLIFNSKWARAYDEDGRRYGQMTSNMAECFNNVLKGVRALPVTAIIQYTFEKLNVYFQNYTDETEKEIAMNCEFPTKVQEFMDFQARKTDSQTATCYDNVDWVYQVNEPGGTTQGYSKKLASQLIVDRAIVRATIKGSAHPAKNQRAMMLAQVKHQVANKLQINLEANKPQANKPQANKLQANRLRVNLLQANKLQEHKPHGNKLQAHKPHGNKLQRNKLQVNKLQGNKPHGNKLQAHKPHGNKLERNKLQVNKLRGNKPHGNKLLRNKLQGNKPQGIKHNGDKVQGFTLGLVEVGMVAVGVLA</sequence>
<dbReference type="PANTHER" id="PTHR31973">
    <property type="entry name" value="POLYPROTEIN, PUTATIVE-RELATED"/>
    <property type="match status" value="1"/>
</dbReference>
<dbReference type="Pfam" id="PF14223">
    <property type="entry name" value="Retrotran_gag_2"/>
    <property type="match status" value="1"/>
</dbReference>
<evidence type="ECO:0000313" key="5">
    <source>
        <dbReference type="EMBL" id="KAK1646138.1"/>
    </source>
</evidence>
<accession>A0AAD8S7E7</accession>
<dbReference type="EMBL" id="JAUUTY010000004">
    <property type="protein sequence ID" value="KAK1646138.1"/>
    <property type="molecule type" value="Genomic_DNA"/>
</dbReference>
<feature type="compositionally biased region" description="Polar residues" evidence="1">
    <location>
        <begin position="219"/>
        <end position="234"/>
    </location>
</feature>
<proteinExistence type="predicted"/>
<evidence type="ECO:0000256" key="1">
    <source>
        <dbReference type="SAM" id="MobiDB-lite"/>
    </source>
</evidence>
<dbReference type="Proteomes" id="UP001231189">
    <property type="component" value="Unassembled WGS sequence"/>
</dbReference>
<feature type="region of interest" description="Disordered" evidence="1">
    <location>
        <begin position="216"/>
        <end position="316"/>
    </location>
</feature>
<evidence type="ECO:0000259" key="3">
    <source>
        <dbReference type="Pfam" id="PF07727"/>
    </source>
</evidence>
<feature type="compositionally biased region" description="Acidic residues" evidence="1">
    <location>
        <begin position="760"/>
        <end position="774"/>
    </location>
</feature>
<feature type="domain" description="Transposase MuDR plant" evidence="2">
    <location>
        <begin position="836"/>
        <end position="888"/>
    </location>
</feature>
<dbReference type="Pfam" id="PF07727">
    <property type="entry name" value="RVT_2"/>
    <property type="match status" value="1"/>
</dbReference>
<feature type="compositionally biased region" description="Gly residues" evidence="1">
    <location>
        <begin position="237"/>
        <end position="295"/>
    </location>
</feature>
<reference evidence="5" key="1">
    <citation type="submission" date="2023-07" db="EMBL/GenBank/DDBJ databases">
        <title>A chromosome-level genome assembly of Lolium multiflorum.</title>
        <authorList>
            <person name="Chen Y."/>
            <person name="Copetti D."/>
            <person name="Kolliker R."/>
            <person name="Studer B."/>
        </authorList>
    </citation>
    <scope>NUCLEOTIDE SEQUENCE</scope>
    <source>
        <strain evidence="5">02402/16</strain>
        <tissue evidence="5">Leaf</tissue>
    </source>
</reference>
<organism evidence="5 6">
    <name type="scientific">Lolium multiflorum</name>
    <name type="common">Italian ryegrass</name>
    <name type="synonym">Lolium perenne subsp. multiflorum</name>
    <dbReference type="NCBI Taxonomy" id="4521"/>
    <lineage>
        <taxon>Eukaryota</taxon>
        <taxon>Viridiplantae</taxon>
        <taxon>Streptophyta</taxon>
        <taxon>Embryophyta</taxon>
        <taxon>Tracheophyta</taxon>
        <taxon>Spermatophyta</taxon>
        <taxon>Magnoliopsida</taxon>
        <taxon>Liliopsida</taxon>
        <taxon>Poales</taxon>
        <taxon>Poaceae</taxon>
        <taxon>BOP clade</taxon>
        <taxon>Pooideae</taxon>
        <taxon>Poodae</taxon>
        <taxon>Poeae</taxon>
        <taxon>Poeae Chloroplast Group 2 (Poeae type)</taxon>
        <taxon>Loliodinae</taxon>
        <taxon>Loliinae</taxon>
        <taxon>Lolium</taxon>
    </lineage>
</organism>
<dbReference type="InterPro" id="IPR004332">
    <property type="entry name" value="Transposase_MuDR"/>
</dbReference>
<dbReference type="Pfam" id="PF10551">
    <property type="entry name" value="MULE"/>
    <property type="match status" value="1"/>
</dbReference>
<dbReference type="PANTHER" id="PTHR31973:SF195">
    <property type="entry name" value="MUDR FAMILY TRANSPOSASE"/>
    <property type="match status" value="1"/>
</dbReference>
<dbReference type="InterPro" id="IPR013103">
    <property type="entry name" value="RVT_2"/>
</dbReference>
<dbReference type="Pfam" id="PF03108">
    <property type="entry name" value="DBD_Tnp_Mut"/>
    <property type="match status" value="1"/>
</dbReference>
<comment type="caution">
    <text evidence="5">The sequence shown here is derived from an EMBL/GenBank/DDBJ whole genome shotgun (WGS) entry which is preliminary data.</text>
</comment>
<evidence type="ECO:0000313" key="6">
    <source>
        <dbReference type="Proteomes" id="UP001231189"/>
    </source>
</evidence>
<protein>
    <submittedName>
        <fullName evidence="5">Uncharacterized protein</fullName>
    </submittedName>
</protein>
<evidence type="ECO:0000259" key="4">
    <source>
        <dbReference type="Pfam" id="PF10551"/>
    </source>
</evidence>
<feature type="domain" description="Reverse transcriptase Ty1/copia-type" evidence="3">
    <location>
        <begin position="513"/>
        <end position="581"/>
    </location>
</feature>
<dbReference type="InterPro" id="IPR018289">
    <property type="entry name" value="MULE_transposase_dom"/>
</dbReference>
<name>A0AAD8S7E7_LOLMU</name>
<evidence type="ECO:0000259" key="2">
    <source>
        <dbReference type="Pfam" id="PF03108"/>
    </source>
</evidence>
<feature type="compositionally biased region" description="Gly residues" evidence="1">
    <location>
        <begin position="304"/>
        <end position="316"/>
    </location>
</feature>
<feature type="domain" description="MULE transposase" evidence="4">
    <location>
        <begin position="1044"/>
        <end position="1142"/>
    </location>
</feature>
<feature type="region of interest" description="Disordered" evidence="1">
    <location>
        <begin position="675"/>
        <end position="732"/>
    </location>
</feature>
<gene>
    <name evidence="5" type="ORF">QYE76_063943</name>
</gene>
<feature type="compositionally biased region" description="Polar residues" evidence="1">
    <location>
        <begin position="696"/>
        <end position="709"/>
    </location>
</feature>
<keyword evidence="6" id="KW-1185">Reference proteome</keyword>